<evidence type="ECO:0000313" key="1">
    <source>
        <dbReference type="EMBL" id="QPH52902.1"/>
    </source>
</evidence>
<dbReference type="Gene3D" id="2.60.120.620">
    <property type="entry name" value="q2cbj1_9rhob like domain"/>
    <property type="match status" value="1"/>
</dbReference>
<proteinExistence type="predicted"/>
<dbReference type="SUPFAM" id="SSF51197">
    <property type="entry name" value="Clavaminate synthase-like"/>
    <property type="match status" value="1"/>
</dbReference>
<gene>
    <name evidence="1" type="ORF">I0K15_13940</name>
</gene>
<name>A0A7S9LPN8_9RHOB</name>
<dbReference type="KEGG" id="poz:I0K15_13940"/>
<protein>
    <submittedName>
        <fullName evidence="1">Phytanoyl-CoA dioxygenase</fullName>
    </submittedName>
</protein>
<dbReference type="RefSeq" id="WP_196102113.1">
    <property type="nucleotide sequence ID" value="NZ_CP064942.1"/>
</dbReference>
<keyword evidence="1" id="KW-0223">Dioxygenase</keyword>
<keyword evidence="1" id="KW-0560">Oxidoreductase</keyword>
<sequence length="216" mass="23579">MDRTDLVEGRVWLRGLVGPGDLARFDALTEGDGRPGMRQADPALVALLGEGSVVGQAVGRLLPGARPVRIVSFDKRVGRNWALPWHQDRVIAVRERRDVPGFGRWSRKGDMWHCEPPVEVLARMLFVRLHLDDQDAETGAMEIALGEPGPVPVAEAAARAEALPREVCVAARGDVLVLPMLTLHRSGPSDRETPRRVLRVDYAAEGLPGGLEWALG</sequence>
<dbReference type="EMBL" id="CP064942">
    <property type="protein sequence ID" value="QPH52902.1"/>
    <property type="molecule type" value="Genomic_DNA"/>
</dbReference>
<organism evidence="1 2">
    <name type="scientific">Pontivivens ytuae</name>
    <dbReference type="NCBI Taxonomy" id="2789856"/>
    <lineage>
        <taxon>Bacteria</taxon>
        <taxon>Pseudomonadati</taxon>
        <taxon>Pseudomonadota</taxon>
        <taxon>Alphaproteobacteria</taxon>
        <taxon>Rhodobacterales</taxon>
        <taxon>Paracoccaceae</taxon>
        <taxon>Pontivivens</taxon>
    </lineage>
</organism>
<dbReference type="AlphaFoldDB" id="A0A7S9LPN8"/>
<evidence type="ECO:0000313" key="2">
    <source>
        <dbReference type="Proteomes" id="UP000594800"/>
    </source>
</evidence>
<accession>A0A7S9LPN8</accession>
<reference evidence="1 2" key="1">
    <citation type="submission" date="2020-11" db="EMBL/GenBank/DDBJ databases">
        <title>Description of Pontivivens ytuae sp. nov. isolated from deep sea sediment of Mariana Trench.</title>
        <authorList>
            <person name="Wang Z."/>
            <person name="Sun Q.-L."/>
            <person name="Xu X.-D."/>
            <person name="Tang Y.-Z."/>
            <person name="Zhang J."/>
        </authorList>
    </citation>
    <scope>NUCLEOTIDE SEQUENCE [LARGE SCALE GENOMIC DNA]</scope>
    <source>
        <strain evidence="1 2">MT2928</strain>
    </source>
</reference>
<dbReference type="GO" id="GO:0051213">
    <property type="term" value="F:dioxygenase activity"/>
    <property type="evidence" value="ECO:0007669"/>
    <property type="project" value="UniProtKB-KW"/>
</dbReference>
<dbReference type="Proteomes" id="UP000594800">
    <property type="component" value="Chromosome"/>
</dbReference>
<keyword evidence="2" id="KW-1185">Reference proteome</keyword>